<dbReference type="EMBL" id="SGIT01000001">
    <property type="protein sequence ID" value="RZF61463.1"/>
    <property type="molecule type" value="Genomic_DNA"/>
</dbReference>
<evidence type="ECO:0000313" key="2">
    <source>
        <dbReference type="Proteomes" id="UP000292855"/>
    </source>
</evidence>
<dbReference type="Proteomes" id="UP000292855">
    <property type="component" value="Unassembled WGS sequence"/>
</dbReference>
<dbReference type="InterPro" id="IPR019292">
    <property type="entry name" value="McrC"/>
</dbReference>
<protein>
    <recommendedName>
        <fullName evidence="3">Restriction endonuclease</fullName>
    </recommendedName>
</protein>
<dbReference type="RefSeq" id="WP_130139693.1">
    <property type="nucleotide sequence ID" value="NZ_SGIT01000001.1"/>
</dbReference>
<proteinExistence type="predicted"/>
<dbReference type="AlphaFoldDB" id="A0A4Q6XMW9"/>
<gene>
    <name evidence="1" type="ORF">EWE74_01065</name>
</gene>
<organism evidence="1 2">
    <name type="scientific">Sphingobacterium corticibacterium</name>
    <dbReference type="NCBI Taxonomy" id="2484746"/>
    <lineage>
        <taxon>Bacteria</taxon>
        <taxon>Pseudomonadati</taxon>
        <taxon>Bacteroidota</taxon>
        <taxon>Sphingobacteriia</taxon>
        <taxon>Sphingobacteriales</taxon>
        <taxon>Sphingobacteriaceae</taxon>
        <taxon>Sphingobacterium</taxon>
    </lineage>
</organism>
<sequence length="432" mass="49311">MLKTITLHEYGEFVSLTSIANTLEMSKERLWSLILKGLKKLSNAYPKQGFLETKSLDTFRFAGIAGILALSPTLHIEIVPKFLSVDDNQWKDDFLFLALLTNDGHLFEKHLHRASGKSNNLYEIIAKIWVDNFEKNQRRIIKTYVKNKWTDFSLDGDFEEEDIIIPSSEGYPQKGLKLSKANNYNKILLEACEILLLRIKKAGLYERLSRAKISLQNDLKGYIKTKNTPNLSRNNNWNELLILAKLLIDNRSISYHGGNISLMPGFIIRTDKLWERFLRKAAQKAFPEITIAKNSYCIGYRHYKNGKISKINATPDISFHFGEEIILADAKYKSVNEQNATRSGNAIISSSDFYESLAFMQATNTNNLLLIYPNTLKVHEDSIQYLEDITSNNRTICALSLGVTDISSKNGFKKVVENLKKVITNHKQQVTC</sequence>
<reference evidence="1 2" key="1">
    <citation type="submission" date="2019-02" db="EMBL/GenBank/DDBJ databases">
        <authorList>
            <person name="Li Y."/>
        </authorList>
    </citation>
    <scope>NUCLEOTIDE SEQUENCE [LARGE SCALE GENOMIC DNA]</scope>
    <source>
        <strain evidence="1 2">30C10-4-7</strain>
    </source>
</reference>
<accession>A0A4Q6XMW9</accession>
<dbReference type="OrthoDB" id="5184506at2"/>
<dbReference type="PANTHER" id="PTHR38733">
    <property type="entry name" value="PROTEIN MCRC"/>
    <property type="match status" value="1"/>
</dbReference>
<dbReference type="PANTHER" id="PTHR38733:SF1">
    <property type="entry name" value="TYPE IV METHYL-DIRECTED RESTRICTION ENZYME ECOKMCRBC"/>
    <property type="match status" value="1"/>
</dbReference>
<name>A0A4Q6XMW9_9SPHI</name>
<comment type="caution">
    <text evidence="1">The sequence shown here is derived from an EMBL/GenBank/DDBJ whole genome shotgun (WGS) entry which is preliminary data.</text>
</comment>
<keyword evidence="2" id="KW-1185">Reference proteome</keyword>
<dbReference type="Pfam" id="PF10117">
    <property type="entry name" value="McrBC"/>
    <property type="match status" value="1"/>
</dbReference>
<evidence type="ECO:0008006" key="3">
    <source>
        <dbReference type="Google" id="ProtNLM"/>
    </source>
</evidence>
<evidence type="ECO:0000313" key="1">
    <source>
        <dbReference type="EMBL" id="RZF61463.1"/>
    </source>
</evidence>